<dbReference type="AlphaFoldDB" id="A0AAJ2U678"/>
<dbReference type="Proteomes" id="UP001285636">
    <property type="component" value="Unassembled WGS sequence"/>
</dbReference>
<evidence type="ECO:0000313" key="1">
    <source>
        <dbReference type="EMBL" id="MDV2888387.1"/>
    </source>
</evidence>
<dbReference type="EMBL" id="JAWJAY010001379">
    <property type="protein sequence ID" value="MDV2888387.1"/>
    <property type="molecule type" value="Genomic_DNA"/>
</dbReference>
<feature type="non-terminal residue" evidence="1">
    <location>
        <position position="1"/>
    </location>
</feature>
<feature type="non-terminal residue" evidence="1">
    <location>
        <position position="80"/>
    </location>
</feature>
<protein>
    <submittedName>
        <fullName evidence="1">Uncharacterized protein</fullName>
    </submittedName>
</protein>
<evidence type="ECO:0000313" key="2">
    <source>
        <dbReference type="Proteomes" id="UP001285636"/>
    </source>
</evidence>
<name>A0AAJ2U678_ALKPS</name>
<accession>A0AAJ2U678</accession>
<organism evidence="1 2">
    <name type="scientific">Alkalihalophilus pseudofirmus</name>
    <name type="common">Bacillus pseudofirmus</name>
    <dbReference type="NCBI Taxonomy" id="79885"/>
    <lineage>
        <taxon>Bacteria</taxon>
        <taxon>Bacillati</taxon>
        <taxon>Bacillota</taxon>
        <taxon>Bacilli</taxon>
        <taxon>Bacillales</taxon>
        <taxon>Bacillaceae</taxon>
        <taxon>Alkalihalophilus</taxon>
    </lineage>
</organism>
<proteinExistence type="predicted"/>
<dbReference type="RefSeq" id="WP_323468314.1">
    <property type="nucleotide sequence ID" value="NZ_JAWJAY010001379.1"/>
</dbReference>
<sequence>LSEARKNVYERLTNASVQPISVPWILPDSIDFSIPDNSMKFEQHLYCTEDGTFETSLNPWESGVVTEELNNGAVCWLRNL</sequence>
<comment type="caution">
    <text evidence="1">The sequence shown here is derived from an EMBL/GenBank/DDBJ whole genome shotgun (WGS) entry which is preliminary data.</text>
</comment>
<gene>
    <name evidence="1" type="ORF">RYX45_24815</name>
</gene>
<reference evidence="1" key="1">
    <citation type="submission" date="2023-10" db="EMBL/GenBank/DDBJ databases">
        <title>Screening of Alkalihalophilus pseudofirmusBZ-TG-HK211 and Its Alleviation of Salt Stress on Rapeseed Growth.</title>
        <authorList>
            <person name="Zhao B."/>
            <person name="Guo T."/>
        </authorList>
    </citation>
    <scope>NUCLEOTIDE SEQUENCE</scope>
    <source>
        <strain evidence="1">BZ-TG-HK211</strain>
    </source>
</reference>